<feature type="repeat" description="WD" evidence="3">
    <location>
        <begin position="462"/>
        <end position="503"/>
    </location>
</feature>
<dbReference type="InterPro" id="IPR011047">
    <property type="entry name" value="Quinoprotein_ADH-like_sf"/>
</dbReference>
<dbReference type="PANTHER" id="PTHR19879">
    <property type="entry name" value="TRANSCRIPTION INITIATION FACTOR TFIID"/>
    <property type="match status" value="1"/>
</dbReference>
<dbReference type="InterPro" id="IPR001680">
    <property type="entry name" value="WD40_rpt"/>
</dbReference>
<dbReference type="CDD" id="cd00200">
    <property type="entry name" value="WD40"/>
    <property type="match status" value="1"/>
</dbReference>
<dbReference type="PROSITE" id="PS50294">
    <property type="entry name" value="WD_REPEATS_REGION"/>
    <property type="match status" value="3"/>
</dbReference>
<reference evidence="6" key="1">
    <citation type="journal article" date="2019" name="Int. J. Syst. Evol. Microbiol.">
        <title>The Global Catalogue of Microorganisms (GCM) 10K type strain sequencing project: providing services to taxonomists for standard genome sequencing and annotation.</title>
        <authorList>
            <consortium name="The Broad Institute Genomics Platform"/>
            <consortium name="The Broad Institute Genome Sequencing Center for Infectious Disease"/>
            <person name="Wu L."/>
            <person name="Ma J."/>
        </authorList>
    </citation>
    <scope>NUCLEOTIDE SEQUENCE [LARGE SCALE GENOMIC DNA]</scope>
    <source>
        <strain evidence="6">JCM 17326</strain>
    </source>
</reference>
<dbReference type="Proteomes" id="UP001500630">
    <property type="component" value="Unassembled WGS sequence"/>
</dbReference>
<keyword evidence="2" id="KW-0677">Repeat</keyword>
<dbReference type="Gene3D" id="2.130.10.10">
    <property type="entry name" value="YVTN repeat-like/Quinoprotein amine dehydrogenase"/>
    <property type="match status" value="2"/>
</dbReference>
<keyword evidence="1 3" id="KW-0853">WD repeat</keyword>
<evidence type="ECO:0008006" key="7">
    <source>
        <dbReference type="Google" id="ProtNLM"/>
    </source>
</evidence>
<evidence type="ECO:0000256" key="4">
    <source>
        <dbReference type="SAM" id="MobiDB-lite"/>
    </source>
</evidence>
<proteinExistence type="predicted"/>
<organism evidence="5 6">
    <name type="scientific">Nonomuraea rosea</name>
    <dbReference type="NCBI Taxonomy" id="638574"/>
    <lineage>
        <taxon>Bacteria</taxon>
        <taxon>Bacillati</taxon>
        <taxon>Actinomycetota</taxon>
        <taxon>Actinomycetes</taxon>
        <taxon>Streptosporangiales</taxon>
        <taxon>Streptosporangiaceae</taxon>
        <taxon>Nonomuraea</taxon>
    </lineage>
</organism>
<dbReference type="InterPro" id="IPR019775">
    <property type="entry name" value="WD40_repeat_CS"/>
</dbReference>
<dbReference type="InterPro" id="IPR015943">
    <property type="entry name" value="WD40/YVTN_repeat-like_dom_sf"/>
</dbReference>
<dbReference type="RefSeq" id="WP_345564588.1">
    <property type="nucleotide sequence ID" value="NZ_BAABDQ010000009.1"/>
</dbReference>
<dbReference type="Pfam" id="PF07676">
    <property type="entry name" value="PD40"/>
    <property type="match status" value="1"/>
</dbReference>
<feature type="region of interest" description="Disordered" evidence="4">
    <location>
        <begin position="291"/>
        <end position="334"/>
    </location>
</feature>
<dbReference type="PROSITE" id="PS00678">
    <property type="entry name" value="WD_REPEATS_1"/>
    <property type="match status" value="3"/>
</dbReference>
<feature type="region of interest" description="Disordered" evidence="4">
    <location>
        <begin position="248"/>
        <end position="267"/>
    </location>
</feature>
<accession>A0ABP6X454</accession>
<keyword evidence="6" id="KW-1185">Reference proteome</keyword>
<feature type="compositionally biased region" description="Low complexity" evidence="4">
    <location>
        <begin position="304"/>
        <end position="326"/>
    </location>
</feature>
<dbReference type="Gene3D" id="3.40.50.1460">
    <property type="match status" value="1"/>
</dbReference>
<evidence type="ECO:0000313" key="6">
    <source>
        <dbReference type="Proteomes" id="UP001500630"/>
    </source>
</evidence>
<evidence type="ECO:0000256" key="1">
    <source>
        <dbReference type="ARBA" id="ARBA00022574"/>
    </source>
</evidence>
<dbReference type="SUPFAM" id="SSF50998">
    <property type="entry name" value="Quinoprotein alcohol dehydrogenase-like"/>
    <property type="match status" value="1"/>
</dbReference>
<sequence>MQVADPERSRVVLIGSSRYTDAELPDLPAVSATVRDLRAFFTDPRAGVGVVPDRHCVTLLDAPSLEKAGDQIFAASRAAESLLLVYYVGHGLISGRKHDLYLSLPGTRLGAPEFSALEYEKLRDAVLHSPARVKVIVLDCCFSGRVLSQSMAPVRHSLLAELDIEGTYVLTSAGQSEKALIVAGEKHTAFSGRLLRLLWEGVEDGGEILTVEDLYRALRSRMRAAGLSTPERRLTRDAQLMGLTLNRAVPGSGHHASPSPALATRPPRRRAMRLSVIPVLAVAALAAWNLRPDPSPHRQPPPSASQAAPTLTTATARTPAKASTPANTTAPRNVDTVAGSFDAASFSPDGRTLAISATDRRMLLHDMTTGRKSSITLPGAPRRVRPAKFSPDGETIAIWGEEDQTIRLWSVPGRRWLPLRATHAIGAWAAAFLPDGRTLATGGNDRNVFLWDVARQRTIATLRTDNGLIWSLAVSPDGKLLAAGSADHWVYLWDLGTRRLAGKLDGTLDGVWGVAFSPDSKLLAIAAGDSTISLWNARSRKLVGTLRDGHKKINGLTFSPDGRYLASCGEPDVAHVFDVAARRRVAKYAGSVAFSQDRGTFATVRAYGDVKIWRTG</sequence>
<dbReference type="EMBL" id="BAABDQ010000009">
    <property type="protein sequence ID" value="GAA3560060.1"/>
    <property type="molecule type" value="Genomic_DNA"/>
</dbReference>
<dbReference type="PROSITE" id="PS50082">
    <property type="entry name" value="WD_REPEATS_2"/>
    <property type="match status" value="3"/>
</dbReference>
<dbReference type="NCBIfam" id="NF047832">
    <property type="entry name" value="caspase_w_EACC1"/>
    <property type="match status" value="1"/>
</dbReference>
<dbReference type="PANTHER" id="PTHR19879:SF9">
    <property type="entry name" value="TRANSCRIPTION INITIATION FACTOR TFIID SUBUNIT 5"/>
    <property type="match status" value="1"/>
</dbReference>
<dbReference type="Pfam" id="PF00400">
    <property type="entry name" value="WD40"/>
    <property type="match status" value="4"/>
</dbReference>
<comment type="caution">
    <text evidence="5">The sequence shown here is derived from an EMBL/GenBank/DDBJ whole genome shotgun (WGS) entry which is preliminary data.</text>
</comment>
<dbReference type="InterPro" id="IPR011659">
    <property type="entry name" value="WD40"/>
</dbReference>
<name>A0ABP6X454_9ACTN</name>
<feature type="repeat" description="WD" evidence="3">
    <location>
        <begin position="504"/>
        <end position="545"/>
    </location>
</feature>
<protein>
    <recommendedName>
        <fullName evidence="7">Peptidase C14 caspase domain-containing protein</fullName>
    </recommendedName>
</protein>
<dbReference type="SMART" id="SM00320">
    <property type="entry name" value="WD40"/>
    <property type="match status" value="7"/>
</dbReference>
<feature type="repeat" description="WD" evidence="3">
    <location>
        <begin position="420"/>
        <end position="461"/>
    </location>
</feature>
<evidence type="ECO:0000313" key="5">
    <source>
        <dbReference type="EMBL" id="GAA3560060.1"/>
    </source>
</evidence>
<evidence type="ECO:0000256" key="2">
    <source>
        <dbReference type="ARBA" id="ARBA00022737"/>
    </source>
</evidence>
<evidence type="ECO:0000256" key="3">
    <source>
        <dbReference type="PROSITE-ProRule" id="PRU00221"/>
    </source>
</evidence>
<feature type="compositionally biased region" description="Low complexity" evidence="4">
    <location>
        <begin position="256"/>
        <end position="265"/>
    </location>
</feature>
<gene>
    <name evidence="5" type="ORF">GCM10022419_045840</name>
</gene>